<accession>A0A2T4VX47</accession>
<organism evidence="2 3">
    <name type="scientific">Candidatus Liberibacter europaeus</name>
    <dbReference type="NCBI Taxonomy" id="744859"/>
    <lineage>
        <taxon>Bacteria</taxon>
        <taxon>Pseudomonadati</taxon>
        <taxon>Pseudomonadota</taxon>
        <taxon>Alphaproteobacteria</taxon>
        <taxon>Hyphomicrobiales</taxon>
        <taxon>Rhizobiaceae</taxon>
        <taxon>Liberibacter</taxon>
    </lineage>
</organism>
<dbReference type="InterPro" id="IPR001387">
    <property type="entry name" value="Cro/C1-type_HTH"/>
</dbReference>
<dbReference type="AlphaFoldDB" id="A0A2T4VX47"/>
<dbReference type="GO" id="GO:0003677">
    <property type="term" value="F:DNA binding"/>
    <property type="evidence" value="ECO:0007669"/>
    <property type="project" value="InterPro"/>
</dbReference>
<evidence type="ECO:0000313" key="2">
    <source>
        <dbReference type="EMBL" id="PTL86355.1"/>
    </source>
</evidence>
<dbReference type="SMART" id="SM00530">
    <property type="entry name" value="HTH_XRE"/>
    <property type="match status" value="1"/>
</dbReference>
<protein>
    <submittedName>
        <fullName evidence="2">Transcriptional regulator</fullName>
    </submittedName>
</protein>
<reference evidence="3" key="1">
    <citation type="submission" date="2018-02" db="EMBL/GenBank/DDBJ databases">
        <title>Genome sequence of Candidatus Liberibacter europaeus.</title>
        <authorList>
            <person name="Frampton R.A."/>
            <person name="Thompson S.M."/>
            <person name="David C."/>
            <person name="Addison S.M."/>
            <person name="Smith G.R."/>
        </authorList>
    </citation>
    <scope>NUCLEOTIDE SEQUENCE [LARGE SCALE GENOMIC DNA]</scope>
</reference>
<evidence type="ECO:0000313" key="3">
    <source>
        <dbReference type="Proteomes" id="UP000240811"/>
    </source>
</evidence>
<dbReference type="InterPro" id="IPR010982">
    <property type="entry name" value="Lambda_DNA-bd_dom_sf"/>
</dbReference>
<dbReference type="CDD" id="cd00093">
    <property type="entry name" value="HTH_XRE"/>
    <property type="match status" value="1"/>
</dbReference>
<feature type="domain" description="HTH cro/C1-type" evidence="1">
    <location>
        <begin position="102"/>
        <end position="156"/>
    </location>
</feature>
<name>A0A2T4VX47_9HYPH</name>
<dbReference type="PROSITE" id="PS50943">
    <property type="entry name" value="HTH_CROC1"/>
    <property type="match status" value="1"/>
</dbReference>
<gene>
    <name evidence="2" type="ORF">C4617_03900</name>
</gene>
<comment type="caution">
    <text evidence="2">The sequence shown here is derived from an EMBL/GenBank/DDBJ whole genome shotgun (WGS) entry which is preliminary data.</text>
</comment>
<proteinExistence type="predicted"/>
<dbReference type="EMBL" id="PSQJ01000004">
    <property type="protein sequence ID" value="PTL86355.1"/>
    <property type="molecule type" value="Genomic_DNA"/>
</dbReference>
<sequence>MKQNAHNSLNWQEIVQSFKAVRENHELRQSEIVKNTGDFKGALLVDLKRACYPAITNYNSLFLRNEYGVSFDWLYCSVNVDIPKKDTNEKRVLDSKIIGYRLKVVRSEKGMTQKQFFECIRITRKNIGDYENVVCKPEIKIALKIKKALNKALDWIYFGNECIPPKGRINKNITPLPSMPLKQIKK</sequence>
<dbReference type="Proteomes" id="UP000240811">
    <property type="component" value="Unassembled WGS sequence"/>
</dbReference>
<dbReference type="Gene3D" id="1.10.260.40">
    <property type="entry name" value="lambda repressor-like DNA-binding domains"/>
    <property type="match status" value="1"/>
</dbReference>
<dbReference type="SUPFAM" id="SSF47413">
    <property type="entry name" value="lambda repressor-like DNA-binding domains"/>
    <property type="match status" value="1"/>
</dbReference>
<evidence type="ECO:0000259" key="1">
    <source>
        <dbReference type="PROSITE" id="PS50943"/>
    </source>
</evidence>